<evidence type="ECO:0000259" key="2">
    <source>
        <dbReference type="Pfam" id="PF20906"/>
    </source>
</evidence>
<evidence type="ECO:0000259" key="1">
    <source>
        <dbReference type="Pfam" id="PF06032"/>
    </source>
</evidence>
<keyword evidence="4" id="KW-1185">Reference proteome</keyword>
<dbReference type="Pfam" id="PF20906">
    <property type="entry name" value="S-Me-THD_C"/>
    <property type="match status" value="1"/>
</dbReference>
<dbReference type="EMBL" id="LT629701">
    <property type="protein sequence ID" value="SDM26148.1"/>
    <property type="molecule type" value="Genomic_DNA"/>
</dbReference>
<dbReference type="InterPro" id="IPR010318">
    <property type="entry name" value="S-Me-THD_N"/>
</dbReference>
<reference evidence="3 4" key="1">
    <citation type="submission" date="2016-10" db="EMBL/GenBank/DDBJ databases">
        <authorList>
            <person name="de Groot N.N."/>
        </authorList>
    </citation>
    <scope>NUCLEOTIDE SEQUENCE [LARGE SCALE GENOMIC DNA]</scope>
    <source>
        <strain evidence="3 4">DSM 44149</strain>
    </source>
</reference>
<proteinExistence type="predicted"/>
<gene>
    <name evidence="3" type="ORF">SAMN04489726_0649</name>
</gene>
<evidence type="ECO:0008006" key="5">
    <source>
        <dbReference type="Google" id="ProtNLM"/>
    </source>
</evidence>
<dbReference type="InterPro" id="IPR048350">
    <property type="entry name" value="S-Me-THD-like_C"/>
</dbReference>
<dbReference type="SUPFAM" id="SSF160991">
    <property type="entry name" value="CV3147-like"/>
    <property type="match status" value="1"/>
</dbReference>
<dbReference type="Gene3D" id="3.40.1610.10">
    <property type="entry name" value="CV3147-like domain"/>
    <property type="match status" value="1"/>
</dbReference>
<name>A0A1G9RS43_ALLAB</name>
<feature type="domain" description="S-Me-THD-like C-terminal" evidence="2">
    <location>
        <begin position="169"/>
        <end position="356"/>
    </location>
</feature>
<evidence type="ECO:0000313" key="3">
    <source>
        <dbReference type="EMBL" id="SDM26148.1"/>
    </source>
</evidence>
<dbReference type="RefSeq" id="WP_052407909.1">
    <property type="nucleotide sequence ID" value="NZ_JOEF01000025.1"/>
</dbReference>
<dbReference type="AlphaFoldDB" id="A0A1G9RS43"/>
<dbReference type="InterPro" id="IPR027479">
    <property type="entry name" value="S-Me-THD_N_sf"/>
</dbReference>
<feature type="domain" description="S-Me-THD N-terminal" evidence="1">
    <location>
        <begin position="8"/>
        <end position="165"/>
    </location>
</feature>
<dbReference type="Proteomes" id="UP000183376">
    <property type="component" value="Chromosome I"/>
</dbReference>
<sequence>MITEITVDDLPTLATGSQLMCSSAGSTHFDGTMANFAELLRERGPVRMVGLDELDGEALCVAIGAIGGFGPMLELPPSGDEAAFAVRALESRLGKAVDAIVSLNASGPNAVFPVAAAAALGLPLVDCDGMGRVLPLVSQTTYTLAGLPMGPLAAVSLSGDVIALDTTTARAELLLRSAMQAAGGFMLCATYPSTVDQLAKCAIRGSTSRVLEAGRLLRGAPDRATMLAGLAAIAGARVLGGGRVVELGHATRTVGARQYPAVPTSVVVREPGPDGRMIRLEGQSEIFLAVADGVVSAAVPDVLCLLDQREPHIVGLERVAVGNDVDVLVMPADPMWHSRAGLALAGPRAFGFPVDHPREEASR</sequence>
<dbReference type="eggNOG" id="COG3535">
    <property type="taxonomic scope" value="Bacteria"/>
</dbReference>
<dbReference type="STRING" id="211114.SAMN04489726_0649"/>
<dbReference type="Pfam" id="PF06032">
    <property type="entry name" value="S-Me-THD_N"/>
    <property type="match status" value="1"/>
</dbReference>
<accession>A0A1G9RS43</accession>
<evidence type="ECO:0000313" key="4">
    <source>
        <dbReference type="Proteomes" id="UP000183376"/>
    </source>
</evidence>
<organism evidence="3 4">
    <name type="scientific">Allokutzneria albata</name>
    <name type="common">Kibdelosporangium albatum</name>
    <dbReference type="NCBI Taxonomy" id="211114"/>
    <lineage>
        <taxon>Bacteria</taxon>
        <taxon>Bacillati</taxon>
        <taxon>Actinomycetota</taxon>
        <taxon>Actinomycetes</taxon>
        <taxon>Pseudonocardiales</taxon>
        <taxon>Pseudonocardiaceae</taxon>
        <taxon>Allokutzneria</taxon>
    </lineage>
</organism>
<protein>
    <recommendedName>
        <fullName evidence="5">DUF917 domain-containing protein</fullName>
    </recommendedName>
</protein>